<dbReference type="Proteomes" id="UP000282323">
    <property type="component" value="Unassembled WGS sequence"/>
</dbReference>
<reference evidence="2 3" key="1">
    <citation type="submission" date="2018-10" db="EMBL/GenBank/DDBJ databases">
        <title>Natrarchaeobius chitinivorans gen. nov., sp. nov., and Natrarchaeobius haloalkaliphilus sp. nov., alkaliphilic, chitin-utilizing haloarchaea from hypersaline alkaline lakes.</title>
        <authorList>
            <person name="Sorokin D.Y."/>
            <person name="Elcheninov A.G."/>
            <person name="Kostrikina N.A."/>
            <person name="Bale N.J."/>
            <person name="Sinninghe Damste J.S."/>
            <person name="Khijniak T.V."/>
            <person name="Kublanov I.V."/>
            <person name="Toshchakov S.V."/>
        </authorList>
    </citation>
    <scope>NUCLEOTIDE SEQUENCE [LARGE SCALE GENOMIC DNA]</scope>
    <source>
        <strain evidence="2 3">AArcht4T</strain>
    </source>
</reference>
<dbReference type="EMBL" id="REGA01000008">
    <property type="protein sequence ID" value="RQG94572.1"/>
    <property type="molecule type" value="Genomic_DNA"/>
</dbReference>
<gene>
    <name evidence="2" type="ORF">EA473_10815</name>
</gene>
<proteinExistence type="predicted"/>
<evidence type="ECO:0000256" key="1">
    <source>
        <dbReference type="SAM" id="MobiDB-lite"/>
    </source>
</evidence>
<feature type="region of interest" description="Disordered" evidence="1">
    <location>
        <begin position="16"/>
        <end position="36"/>
    </location>
</feature>
<keyword evidence="3" id="KW-1185">Reference proteome</keyword>
<organism evidence="2 3">
    <name type="scientific">Natrarchaeobius chitinivorans</name>
    <dbReference type="NCBI Taxonomy" id="1679083"/>
    <lineage>
        <taxon>Archaea</taxon>
        <taxon>Methanobacteriati</taxon>
        <taxon>Methanobacteriota</taxon>
        <taxon>Stenosarchaea group</taxon>
        <taxon>Halobacteria</taxon>
        <taxon>Halobacteriales</taxon>
        <taxon>Natrialbaceae</taxon>
        <taxon>Natrarchaeobius</taxon>
    </lineage>
</organism>
<evidence type="ECO:0000313" key="2">
    <source>
        <dbReference type="EMBL" id="RQG94572.1"/>
    </source>
</evidence>
<sequence length="72" mass="7756">MVTMEHWRKAVRTRDGSVNGAITAEGGRSSREASPGARAWRADSFFSTDKCRGGRATPIFGYGGTFNISDVS</sequence>
<evidence type="ECO:0000313" key="3">
    <source>
        <dbReference type="Proteomes" id="UP000282323"/>
    </source>
</evidence>
<protein>
    <submittedName>
        <fullName evidence="2">Uncharacterized protein</fullName>
    </submittedName>
</protein>
<dbReference type="AlphaFoldDB" id="A0A3N6N824"/>
<name>A0A3N6N824_NATCH</name>
<comment type="caution">
    <text evidence="2">The sequence shown here is derived from an EMBL/GenBank/DDBJ whole genome shotgun (WGS) entry which is preliminary data.</text>
</comment>
<accession>A0A3N6N824</accession>